<name>A0ABZ1CT40_9TREE</name>
<evidence type="ECO:0000313" key="2">
    <source>
        <dbReference type="Proteomes" id="UP001329825"/>
    </source>
</evidence>
<evidence type="ECO:0000313" key="1">
    <source>
        <dbReference type="EMBL" id="WRT64517.1"/>
    </source>
</evidence>
<sequence>MSVTSTQTLFDFAGLPTKAALYLLDQIGQTVGEPTLSCLLRVNHAMYDTFAPYLYRKLEINARNNQKIFYGLNYDIDQEAQWSGGEHSNIIAHASALASHYRKIKLLNLVKTLVITDFEGAEAIAKSIHPEPFDEIAHDEVTRRYTNGVEVKRGLVEAKPMNPLIFLNVENVGLGLSLLSEESIFPVCNFHVHPNPHPVVSVLRIGLNPQHICYDHEASSLFINEQQSYQERFELGLGLLVGNWRFKSCTIHQMDEIPFPCEHGIIRIRVFYTDIPPETEEEDEVQILSRIIADFIDSTYWCCVHPQKDEKTKIEIICPGYQGYEITPEDIVEAGNKRFSGGFRSFSCGKDSLEVCMEAADRRWEKRKTSGWFEDYFSIVAWEEAEPCVCCGMK</sequence>
<keyword evidence="2" id="KW-1185">Reference proteome</keyword>
<organism evidence="1 2">
    <name type="scientific">Kwoniella shivajii</name>
    <dbReference type="NCBI Taxonomy" id="564305"/>
    <lineage>
        <taxon>Eukaryota</taxon>
        <taxon>Fungi</taxon>
        <taxon>Dikarya</taxon>
        <taxon>Basidiomycota</taxon>
        <taxon>Agaricomycotina</taxon>
        <taxon>Tremellomycetes</taxon>
        <taxon>Tremellales</taxon>
        <taxon>Cryptococcaceae</taxon>
        <taxon>Kwoniella</taxon>
    </lineage>
</organism>
<gene>
    <name evidence="1" type="ORF">IL334_001449</name>
</gene>
<dbReference type="Proteomes" id="UP001329825">
    <property type="component" value="Chromosome 2"/>
</dbReference>
<dbReference type="EMBL" id="CP141882">
    <property type="protein sequence ID" value="WRT64517.1"/>
    <property type="molecule type" value="Genomic_DNA"/>
</dbReference>
<dbReference type="RefSeq" id="XP_062789257.1">
    <property type="nucleotide sequence ID" value="XM_062933206.1"/>
</dbReference>
<accession>A0ABZ1CT40</accession>
<protein>
    <submittedName>
        <fullName evidence="1">Uncharacterized protein</fullName>
    </submittedName>
</protein>
<dbReference type="GeneID" id="87953580"/>
<proteinExistence type="predicted"/>
<reference evidence="1 2" key="1">
    <citation type="submission" date="2024-01" db="EMBL/GenBank/DDBJ databases">
        <title>Comparative genomics of Cryptococcus and Kwoniella reveals pathogenesis evolution and contrasting modes of karyotype evolution via chromosome fusion or intercentromeric recombination.</title>
        <authorList>
            <person name="Coelho M.A."/>
            <person name="David-Palma M."/>
            <person name="Shea T."/>
            <person name="Bowers K."/>
            <person name="McGinley-Smith S."/>
            <person name="Mohammad A.W."/>
            <person name="Gnirke A."/>
            <person name="Yurkov A.M."/>
            <person name="Nowrousian M."/>
            <person name="Sun S."/>
            <person name="Cuomo C.A."/>
            <person name="Heitman J."/>
        </authorList>
    </citation>
    <scope>NUCLEOTIDE SEQUENCE [LARGE SCALE GENOMIC DNA]</scope>
    <source>
        <strain evidence="1">CBS 11374</strain>
    </source>
</reference>